<sequence length="179" mass="20014">MDYFVHSHALVETEDIGKDTKIWAFTHILWDVKIGENCNICDHVFIECGVKIGNGVTIKTHVSLWTGVIIEDYCFIGPNVAFVNDLYPRSHRNPAMQERYFSNQDDGWYRDKTLIKEGASLGANATILCGVTVGEYAMVAAGAVVTRDVNPFELVGGIPAKHWGWVDREGKKQAHPPEH</sequence>
<dbReference type="Pfam" id="PF00132">
    <property type="entry name" value="Hexapep"/>
    <property type="match status" value="3"/>
</dbReference>
<dbReference type="InterPro" id="IPR018357">
    <property type="entry name" value="Hexapep_transf_CS"/>
</dbReference>
<evidence type="ECO:0000313" key="3">
    <source>
        <dbReference type="EMBL" id="MCW6036574.1"/>
    </source>
</evidence>
<keyword evidence="4" id="KW-1185">Reference proteome</keyword>
<dbReference type="InterPro" id="IPR011004">
    <property type="entry name" value="Trimer_LpxA-like_sf"/>
</dbReference>
<keyword evidence="1" id="KW-0808">Transferase</keyword>
<dbReference type="Proteomes" id="UP001526426">
    <property type="component" value="Unassembled WGS sequence"/>
</dbReference>
<dbReference type="PANTHER" id="PTHR43300">
    <property type="entry name" value="ACETYLTRANSFERASE"/>
    <property type="match status" value="1"/>
</dbReference>
<keyword evidence="2" id="KW-0677">Repeat</keyword>
<evidence type="ECO:0000313" key="4">
    <source>
        <dbReference type="Proteomes" id="UP001526426"/>
    </source>
</evidence>
<dbReference type="InterPro" id="IPR001451">
    <property type="entry name" value="Hexapep"/>
</dbReference>
<name>A0ABT3L4Z2_9CYAN</name>
<dbReference type="Gene3D" id="2.160.10.10">
    <property type="entry name" value="Hexapeptide repeat proteins"/>
    <property type="match status" value="1"/>
</dbReference>
<dbReference type="InterPro" id="IPR050179">
    <property type="entry name" value="Trans_hexapeptide_repeat"/>
</dbReference>
<dbReference type="SUPFAM" id="SSF51161">
    <property type="entry name" value="Trimeric LpxA-like enzymes"/>
    <property type="match status" value="1"/>
</dbReference>
<comment type="caution">
    <text evidence="3">The sequence shown here is derived from an EMBL/GenBank/DDBJ whole genome shotgun (WGS) entry which is preliminary data.</text>
</comment>
<dbReference type="RefSeq" id="WP_265264349.1">
    <property type="nucleotide sequence ID" value="NZ_JAIHOM010000040.1"/>
</dbReference>
<dbReference type="PROSITE" id="PS00101">
    <property type="entry name" value="HEXAPEP_TRANSFERASES"/>
    <property type="match status" value="1"/>
</dbReference>
<evidence type="ECO:0000256" key="1">
    <source>
        <dbReference type="ARBA" id="ARBA00022679"/>
    </source>
</evidence>
<organism evidence="3 4">
    <name type="scientific">Spirulina subsalsa FACHB-351</name>
    <dbReference type="NCBI Taxonomy" id="234711"/>
    <lineage>
        <taxon>Bacteria</taxon>
        <taxon>Bacillati</taxon>
        <taxon>Cyanobacteriota</taxon>
        <taxon>Cyanophyceae</taxon>
        <taxon>Spirulinales</taxon>
        <taxon>Spirulinaceae</taxon>
        <taxon>Spirulina</taxon>
    </lineage>
</organism>
<proteinExistence type="predicted"/>
<dbReference type="PANTHER" id="PTHR43300:SF4">
    <property type="entry name" value="ACYL-[ACYL-CARRIER-PROTEIN]--UDP-N-ACETYLGLUCOSAMINE O-ACYLTRANSFERASE"/>
    <property type="match status" value="1"/>
</dbReference>
<protein>
    <submittedName>
        <fullName evidence="3">N-acetyltransferase</fullName>
    </submittedName>
</protein>
<reference evidence="3 4" key="1">
    <citation type="submission" date="2021-08" db="EMBL/GenBank/DDBJ databases">
        <title>Draft genome sequence of Spirulina subsalsa with high tolerance to salinity and hype-accumulation of phycocyanin.</title>
        <authorList>
            <person name="Pei H."/>
            <person name="Jiang L."/>
        </authorList>
    </citation>
    <scope>NUCLEOTIDE SEQUENCE [LARGE SCALE GENOMIC DNA]</scope>
    <source>
        <strain evidence="3 4">FACHB-351</strain>
    </source>
</reference>
<dbReference type="EMBL" id="JAIHOM010000040">
    <property type="protein sequence ID" value="MCW6036574.1"/>
    <property type="molecule type" value="Genomic_DNA"/>
</dbReference>
<accession>A0ABT3L4Z2</accession>
<evidence type="ECO:0000256" key="2">
    <source>
        <dbReference type="ARBA" id="ARBA00022737"/>
    </source>
</evidence>
<gene>
    <name evidence="3" type="ORF">K4A83_09910</name>
</gene>
<dbReference type="CDD" id="cd03358">
    <property type="entry name" value="LbH_WxcM_N_like"/>
    <property type="match status" value="1"/>
</dbReference>